<evidence type="ECO:0000313" key="1">
    <source>
        <dbReference type="EMBL" id="CDF35540.1"/>
    </source>
</evidence>
<dbReference type="KEGG" id="ccp:CHC_T00004052001"/>
<dbReference type="AlphaFoldDB" id="R7QDP9"/>
<keyword evidence="2" id="KW-1185">Reference proteome</keyword>
<dbReference type="Proteomes" id="UP000012073">
    <property type="component" value="Unassembled WGS sequence"/>
</dbReference>
<dbReference type="RefSeq" id="XP_005715359.1">
    <property type="nucleotide sequence ID" value="XM_005715302.1"/>
</dbReference>
<dbReference type="GeneID" id="17323070"/>
<sequence>MERVMAKMSISRYHASGRVRSNTCTRCIALHYCVSAALFRIL</sequence>
<dbReference type="Gramene" id="CDF35540">
    <property type="protein sequence ID" value="CDF35540"/>
    <property type="gene ID" value="CHC_T00004052001"/>
</dbReference>
<accession>R7QDP9</accession>
<gene>
    <name evidence="1" type="ORF">CHC_T00004052001</name>
</gene>
<evidence type="ECO:0000313" key="2">
    <source>
        <dbReference type="Proteomes" id="UP000012073"/>
    </source>
</evidence>
<organism evidence="1 2">
    <name type="scientific">Chondrus crispus</name>
    <name type="common">Carrageen Irish moss</name>
    <name type="synonym">Polymorpha crispa</name>
    <dbReference type="NCBI Taxonomy" id="2769"/>
    <lineage>
        <taxon>Eukaryota</taxon>
        <taxon>Rhodophyta</taxon>
        <taxon>Florideophyceae</taxon>
        <taxon>Rhodymeniophycidae</taxon>
        <taxon>Gigartinales</taxon>
        <taxon>Gigartinaceae</taxon>
        <taxon>Chondrus</taxon>
    </lineage>
</organism>
<reference evidence="2" key="1">
    <citation type="journal article" date="2013" name="Proc. Natl. Acad. Sci. U.S.A.">
        <title>Genome structure and metabolic features in the red seaweed Chondrus crispus shed light on evolution of the Archaeplastida.</title>
        <authorList>
            <person name="Collen J."/>
            <person name="Porcel B."/>
            <person name="Carre W."/>
            <person name="Ball S.G."/>
            <person name="Chaparro C."/>
            <person name="Tonon T."/>
            <person name="Barbeyron T."/>
            <person name="Michel G."/>
            <person name="Noel B."/>
            <person name="Valentin K."/>
            <person name="Elias M."/>
            <person name="Artiguenave F."/>
            <person name="Arun A."/>
            <person name="Aury J.M."/>
            <person name="Barbosa-Neto J.F."/>
            <person name="Bothwell J.H."/>
            <person name="Bouget F.Y."/>
            <person name="Brillet L."/>
            <person name="Cabello-Hurtado F."/>
            <person name="Capella-Gutierrez S."/>
            <person name="Charrier B."/>
            <person name="Cladiere L."/>
            <person name="Cock J.M."/>
            <person name="Coelho S.M."/>
            <person name="Colleoni C."/>
            <person name="Czjzek M."/>
            <person name="Da Silva C."/>
            <person name="Delage L."/>
            <person name="Denoeud F."/>
            <person name="Deschamps P."/>
            <person name="Dittami S.M."/>
            <person name="Gabaldon T."/>
            <person name="Gachon C.M."/>
            <person name="Groisillier A."/>
            <person name="Herve C."/>
            <person name="Jabbari K."/>
            <person name="Katinka M."/>
            <person name="Kloareg B."/>
            <person name="Kowalczyk N."/>
            <person name="Labadie K."/>
            <person name="Leblanc C."/>
            <person name="Lopez P.J."/>
            <person name="McLachlan D.H."/>
            <person name="Meslet-Cladiere L."/>
            <person name="Moustafa A."/>
            <person name="Nehr Z."/>
            <person name="Nyvall Collen P."/>
            <person name="Panaud O."/>
            <person name="Partensky F."/>
            <person name="Poulain J."/>
            <person name="Rensing S.A."/>
            <person name="Rousvoal S."/>
            <person name="Samson G."/>
            <person name="Symeonidi A."/>
            <person name="Weissenbach J."/>
            <person name="Zambounis A."/>
            <person name="Wincker P."/>
            <person name="Boyen C."/>
        </authorList>
    </citation>
    <scope>NUCLEOTIDE SEQUENCE [LARGE SCALE GENOMIC DNA]</scope>
    <source>
        <strain evidence="2">cv. Stackhouse</strain>
    </source>
</reference>
<protein>
    <submittedName>
        <fullName evidence="1">Uncharacterized protein</fullName>
    </submittedName>
</protein>
<proteinExistence type="predicted"/>
<dbReference type="EMBL" id="HG001734">
    <property type="protein sequence ID" value="CDF35540.1"/>
    <property type="molecule type" value="Genomic_DNA"/>
</dbReference>
<name>R7QDP9_CHOCR</name>